<dbReference type="GO" id="GO:0005886">
    <property type="term" value="C:plasma membrane"/>
    <property type="evidence" value="ECO:0007669"/>
    <property type="project" value="UniProtKB-SubCell"/>
</dbReference>
<evidence type="ECO:0000256" key="5">
    <source>
        <dbReference type="ARBA" id="ARBA00022989"/>
    </source>
</evidence>
<evidence type="ECO:0000313" key="9">
    <source>
        <dbReference type="EMBL" id="GAU09948.1"/>
    </source>
</evidence>
<name>A0A194AKV6_9BACT</name>
<keyword evidence="5 7" id="KW-1133">Transmembrane helix</keyword>
<dbReference type="InterPro" id="IPR004681">
    <property type="entry name" value="TRAP_DctM"/>
</dbReference>
<dbReference type="Pfam" id="PF06808">
    <property type="entry name" value="DctM"/>
    <property type="match status" value="1"/>
</dbReference>
<keyword evidence="6 7" id="KW-0472">Membrane</keyword>
<keyword evidence="4 7" id="KW-0812">Transmembrane</keyword>
<feature type="transmembrane region" description="Helical" evidence="7">
    <location>
        <begin position="401"/>
        <end position="425"/>
    </location>
</feature>
<dbReference type="InterPro" id="IPR010656">
    <property type="entry name" value="DctM"/>
</dbReference>
<accession>A0A194AKV6</accession>
<feature type="transmembrane region" description="Helical" evidence="7">
    <location>
        <begin position="313"/>
        <end position="333"/>
    </location>
</feature>
<keyword evidence="2" id="KW-1003">Cell membrane</keyword>
<evidence type="ECO:0000256" key="4">
    <source>
        <dbReference type="ARBA" id="ARBA00022692"/>
    </source>
</evidence>
<dbReference type="PANTHER" id="PTHR33362">
    <property type="entry name" value="SIALIC ACID TRAP TRANSPORTER PERMEASE PROTEIN SIAT-RELATED"/>
    <property type="match status" value="1"/>
</dbReference>
<feature type="transmembrane region" description="Helical" evidence="7">
    <location>
        <begin position="141"/>
        <end position="168"/>
    </location>
</feature>
<organism evidence="9 10">
    <name type="scientific">Desulfoplanes formicivorans</name>
    <dbReference type="NCBI Taxonomy" id="1592317"/>
    <lineage>
        <taxon>Bacteria</taxon>
        <taxon>Pseudomonadati</taxon>
        <taxon>Thermodesulfobacteriota</taxon>
        <taxon>Desulfovibrionia</taxon>
        <taxon>Desulfovibrionales</taxon>
        <taxon>Desulfoplanaceae</taxon>
        <taxon>Desulfoplanes</taxon>
    </lineage>
</organism>
<evidence type="ECO:0000256" key="7">
    <source>
        <dbReference type="SAM" id="Phobius"/>
    </source>
</evidence>
<dbReference type="RefSeq" id="WP_069860208.1">
    <property type="nucleotide sequence ID" value="NZ_BDFE01000022.1"/>
</dbReference>
<gene>
    <name evidence="9" type="ORF">DPF_2684</name>
</gene>
<dbReference type="Proteomes" id="UP000095200">
    <property type="component" value="Unassembled WGS sequence"/>
</dbReference>
<dbReference type="NCBIfam" id="TIGR00786">
    <property type="entry name" value="dctM"/>
    <property type="match status" value="1"/>
</dbReference>
<keyword evidence="10" id="KW-1185">Reference proteome</keyword>
<dbReference type="EMBL" id="BDFE01000022">
    <property type="protein sequence ID" value="GAU09948.1"/>
    <property type="molecule type" value="Genomic_DNA"/>
</dbReference>
<evidence type="ECO:0000313" key="10">
    <source>
        <dbReference type="Proteomes" id="UP000095200"/>
    </source>
</evidence>
<dbReference type="AlphaFoldDB" id="A0A194AKV6"/>
<feature type="domain" description="TRAP C4-dicarboxylate transport system permease DctM subunit" evidence="8">
    <location>
        <begin position="14"/>
        <end position="424"/>
    </location>
</feature>
<evidence type="ECO:0000256" key="3">
    <source>
        <dbReference type="ARBA" id="ARBA00022519"/>
    </source>
</evidence>
<comment type="caution">
    <text evidence="9">The sequence shown here is derived from an EMBL/GenBank/DDBJ whole genome shotgun (WGS) entry which is preliminary data.</text>
</comment>
<dbReference type="PIRSF" id="PIRSF006066">
    <property type="entry name" value="HI0050"/>
    <property type="match status" value="1"/>
</dbReference>
<feature type="transmembrane region" description="Helical" evidence="7">
    <location>
        <begin position="226"/>
        <end position="244"/>
    </location>
</feature>
<feature type="transmembrane region" description="Helical" evidence="7">
    <location>
        <begin position="100"/>
        <end position="120"/>
    </location>
</feature>
<sequence length="429" mass="44799">MSLTMFGLVGIGVLVAMIFLLRIPVGFAMGIVGFCGFWAVLDVHAALGMLGDETWKVFSSYGLTVIPLFILMGQICFYSGLNGRLYRAAYAWMGPVHGGVAMATVLACAGFAAISGSNTATAATMSSVALPQMKKYGYDPILSTGTVAAASTLGAVIPPSIVLIVIGLQTGQSIAALFWAALVPGVLLVVFFIMRIVMVCKKHPDLGPAGPSTGWGEKFRSLKGSLEMVVLFALVMGGLVAGLFTPSEAGAAGAALALAVSWAGGNLTWKRLVNSIRDTLSISCMIMTIVLGAVIFGRFLAVTRIPFTLASQVAELAFPPLVILGLICLLYILGGAIMDALALLIITIPIFFPVAATLGYDPLWFAVVVTVVTTMGAITPPVGVNTFIVSAMAGDVPLAHVFRGVAIFLPCYLACLALLILWPGILNIF</sequence>
<feature type="transmembrane region" description="Helical" evidence="7">
    <location>
        <begin position="280"/>
        <end position="301"/>
    </location>
</feature>
<evidence type="ECO:0000259" key="8">
    <source>
        <dbReference type="Pfam" id="PF06808"/>
    </source>
</evidence>
<feature type="transmembrane region" description="Helical" evidence="7">
    <location>
        <begin position="174"/>
        <end position="194"/>
    </location>
</feature>
<evidence type="ECO:0000256" key="1">
    <source>
        <dbReference type="ARBA" id="ARBA00004429"/>
    </source>
</evidence>
<dbReference type="OrthoDB" id="5404879at2"/>
<keyword evidence="3" id="KW-0997">Cell inner membrane</keyword>
<dbReference type="STRING" id="1592317.DPF_2684"/>
<evidence type="ECO:0000256" key="6">
    <source>
        <dbReference type="ARBA" id="ARBA00023136"/>
    </source>
</evidence>
<feature type="transmembrane region" description="Helical" evidence="7">
    <location>
        <begin position="364"/>
        <end position="389"/>
    </location>
</feature>
<feature type="transmembrane region" description="Helical" evidence="7">
    <location>
        <begin position="27"/>
        <end position="49"/>
    </location>
</feature>
<protein>
    <submittedName>
        <fullName evidence="9">C4-dicarboxylate ABC transporter permease</fullName>
    </submittedName>
</protein>
<dbReference type="GO" id="GO:0022857">
    <property type="term" value="F:transmembrane transporter activity"/>
    <property type="evidence" value="ECO:0007669"/>
    <property type="project" value="TreeGrafter"/>
</dbReference>
<evidence type="ECO:0000256" key="2">
    <source>
        <dbReference type="ARBA" id="ARBA00022475"/>
    </source>
</evidence>
<feature type="transmembrane region" description="Helical" evidence="7">
    <location>
        <begin position="5"/>
        <end position="21"/>
    </location>
</feature>
<feature type="transmembrane region" description="Helical" evidence="7">
    <location>
        <begin position="61"/>
        <end position="80"/>
    </location>
</feature>
<comment type="subcellular location">
    <subcellularLocation>
        <location evidence="1">Cell inner membrane</location>
        <topology evidence="1">Multi-pass membrane protein</topology>
    </subcellularLocation>
</comment>
<reference evidence="10" key="1">
    <citation type="submission" date="2016-06" db="EMBL/GenBank/DDBJ databases">
        <title>Draft genome sequence of Desulfoplanes formicivorans strain Pf12B.</title>
        <authorList>
            <person name="Watanabe M."/>
            <person name="Kojima H."/>
            <person name="Fukui M."/>
        </authorList>
    </citation>
    <scope>NUCLEOTIDE SEQUENCE [LARGE SCALE GENOMIC DNA]</scope>
    <source>
        <strain evidence="10">Pf12B</strain>
    </source>
</reference>
<dbReference type="PANTHER" id="PTHR33362:SF5">
    <property type="entry name" value="C4-DICARBOXYLATE TRAP TRANSPORTER LARGE PERMEASE PROTEIN DCTM"/>
    <property type="match status" value="1"/>
</dbReference>
<proteinExistence type="predicted"/>
<feature type="transmembrane region" description="Helical" evidence="7">
    <location>
        <begin position="340"/>
        <end position="358"/>
    </location>
</feature>